<dbReference type="EMBL" id="BARS01052488">
    <property type="protein sequence ID" value="GAG53436.1"/>
    <property type="molecule type" value="Genomic_DNA"/>
</dbReference>
<comment type="caution">
    <text evidence="2">The sequence shown here is derived from an EMBL/GenBank/DDBJ whole genome shotgun (WGS) entry which is preliminary data.</text>
</comment>
<feature type="non-terminal residue" evidence="2">
    <location>
        <position position="1"/>
    </location>
</feature>
<sequence>AKIEGQICIGFFFIIKNENFSSLFTFIIVGYFVPLKGIYSIRKNSL</sequence>
<keyword evidence="1" id="KW-0812">Transmembrane</keyword>
<reference evidence="2" key="1">
    <citation type="journal article" date="2014" name="Front. Microbiol.">
        <title>High frequency of phylogenetically diverse reductive dehalogenase-homologous genes in deep subseafloor sedimentary metagenomes.</title>
        <authorList>
            <person name="Kawai M."/>
            <person name="Futagami T."/>
            <person name="Toyoda A."/>
            <person name="Takaki Y."/>
            <person name="Nishi S."/>
            <person name="Hori S."/>
            <person name="Arai W."/>
            <person name="Tsubouchi T."/>
            <person name="Morono Y."/>
            <person name="Uchiyama I."/>
            <person name="Ito T."/>
            <person name="Fujiyama A."/>
            <person name="Inagaki F."/>
            <person name="Takami H."/>
        </authorList>
    </citation>
    <scope>NUCLEOTIDE SEQUENCE</scope>
    <source>
        <strain evidence="2">Expedition CK06-06</strain>
    </source>
</reference>
<evidence type="ECO:0000313" key="2">
    <source>
        <dbReference type="EMBL" id="GAG53436.1"/>
    </source>
</evidence>
<proteinExistence type="predicted"/>
<accession>X0ZZJ6</accession>
<feature type="transmembrane region" description="Helical" evidence="1">
    <location>
        <begin position="20"/>
        <end position="39"/>
    </location>
</feature>
<evidence type="ECO:0000256" key="1">
    <source>
        <dbReference type="SAM" id="Phobius"/>
    </source>
</evidence>
<dbReference type="AlphaFoldDB" id="X0ZZJ6"/>
<protein>
    <submittedName>
        <fullName evidence="2">Uncharacterized protein</fullName>
    </submittedName>
</protein>
<organism evidence="2">
    <name type="scientific">marine sediment metagenome</name>
    <dbReference type="NCBI Taxonomy" id="412755"/>
    <lineage>
        <taxon>unclassified sequences</taxon>
        <taxon>metagenomes</taxon>
        <taxon>ecological metagenomes</taxon>
    </lineage>
</organism>
<keyword evidence="1" id="KW-1133">Transmembrane helix</keyword>
<keyword evidence="1" id="KW-0472">Membrane</keyword>
<gene>
    <name evidence="2" type="ORF">S01H1_78029</name>
</gene>
<name>X0ZZJ6_9ZZZZ</name>